<organism evidence="5">
    <name type="scientific">uncultured ammonia-oxidizing bacterium</name>
    <dbReference type="NCBI Taxonomy" id="933470"/>
    <lineage>
        <taxon>Bacteria</taxon>
        <taxon>environmental samples</taxon>
    </lineage>
</organism>
<sequence>MNTNKLFKGFVLSLAGMATLALALIVDVTPAGAHGERS</sequence>
<gene>
    <name evidence="5" type="primary">amoB</name>
</gene>
<evidence type="ECO:0000313" key="4">
    <source>
        <dbReference type="EMBL" id="BAN08972.1"/>
    </source>
</evidence>
<keyword evidence="5" id="KW-0503">Monooxygenase</keyword>
<dbReference type="AlphaFoldDB" id="M5AKG8"/>
<reference evidence="5" key="1">
    <citation type="thesis" date="2002" institute="Department of Biological Sciences" country="Graduate School of Science, Tokyo Metropolitan University">
        <title>Molecular ecological approach to ammonia-oxidizing bacteria in closed recirculating sand filtration systems of an aquarium - Dynamics of the temperature dependent dominant species.</title>
        <authorList>
            <person name="Shinozaki H."/>
        </authorList>
    </citation>
    <scope>NUCLEOTIDE SEQUENCE</scope>
    <source>
        <strain evidence="1">DGGE band - z0049_Tank VII</strain>
        <strain evidence="2">DGGE band - z0050_Tank V</strain>
        <strain evidence="3">DGGE band - z0051_Tank V</strain>
        <strain evidence="4">DGGE band - z0059_Tank VI</strain>
        <strain evidence="5">DGGE band - z0099_Tank VI</strain>
        <strain evidence="6">DGGE band - z0100_Tank VII</strain>
    </source>
</reference>
<dbReference type="EMBL" id="AB077497">
    <property type="protein sequence ID" value="BAN09002.1"/>
    <property type="molecule type" value="Genomic_DNA"/>
</dbReference>
<dbReference type="EMBL" id="AB077477">
    <property type="protein sequence ID" value="BAN08962.1"/>
    <property type="molecule type" value="Genomic_DNA"/>
</dbReference>
<dbReference type="EMBL" id="AB077496">
    <property type="protein sequence ID" value="BAN09000.1"/>
    <property type="molecule type" value="Genomic_DNA"/>
</dbReference>
<feature type="non-terminal residue" evidence="5">
    <location>
        <position position="38"/>
    </location>
</feature>
<dbReference type="EMBL" id="AB077478">
    <property type="protein sequence ID" value="BAN08964.1"/>
    <property type="molecule type" value="Genomic_DNA"/>
</dbReference>
<dbReference type="EMBL" id="AB077479">
    <property type="protein sequence ID" value="BAN08966.1"/>
    <property type="molecule type" value="Genomic_DNA"/>
</dbReference>
<evidence type="ECO:0000313" key="3">
    <source>
        <dbReference type="EMBL" id="BAN08966.1"/>
    </source>
</evidence>
<evidence type="ECO:0000313" key="1">
    <source>
        <dbReference type="EMBL" id="BAN08962.1"/>
    </source>
</evidence>
<evidence type="ECO:0000313" key="5">
    <source>
        <dbReference type="EMBL" id="BAN09000.1"/>
    </source>
</evidence>
<proteinExistence type="predicted"/>
<evidence type="ECO:0000313" key="6">
    <source>
        <dbReference type="EMBL" id="BAN09002.1"/>
    </source>
</evidence>
<reference evidence="5" key="2">
    <citation type="submission" date="2002-01" db="EMBL/GenBank/DDBJ databases">
        <title>Molecular ecological approach to ammonia-oxidizing bacteria in closed recirculating sand filtration systems of an aquarium.</title>
        <authorList>
            <person name="Shinozaki H."/>
            <person name="Fukui M."/>
            <person name="Takii S."/>
        </authorList>
    </citation>
    <scope>NUCLEOTIDE SEQUENCE</scope>
    <source>
        <strain evidence="1">DGGE band - z0049_Tank VII</strain>
        <strain evidence="2">DGGE band - z0050_Tank V</strain>
        <strain evidence="3">DGGE band - z0051_Tank V</strain>
        <strain evidence="4">DGGE band - z0059_Tank VI</strain>
        <strain evidence="5">DGGE band - z0099_Tank VI</strain>
        <strain evidence="6">DGGE band - z0100_Tank VII</strain>
    </source>
</reference>
<dbReference type="EMBL" id="AB077482">
    <property type="protein sequence ID" value="BAN08972.1"/>
    <property type="molecule type" value="Genomic_DNA"/>
</dbReference>
<protein>
    <submittedName>
        <fullName evidence="5">Ammonia monooxygenase subunit B</fullName>
    </submittedName>
</protein>
<evidence type="ECO:0000313" key="2">
    <source>
        <dbReference type="EMBL" id="BAN08964.1"/>
    </source>
</evidence>
<accession>M5AKG8</accession>
<keyword evidence="5" id="KW-0560">Oxidoreductase</keyword>
<name>M5AKG8_9BACT</name>
<dbReference type="GO" id="GO:0004497">
    <property type="term" value="F:monooxygenase activity"/>
    <property type="evidence" value="ECO:0007669"/>
    <property type="project" value="UniProtKB-KW"/>
</dbReference>